<dbReference type="InterPro" id="IPR036075">
    <property type="entry name" value="ARMT-1-like_metal-bd_sf"/>
</dbReference>
<dbReference type="STRING" id="1089553.Tph_c10470"/>
<dbReference type="HOGENOM" id="CLU_1675205_0_0_9"/>
<dbReference type="OrthoDB" id="9796465at2"/>
<protein>
    <recommendedName>
        <fullName evidence="1">Damage-control phosphatase ARMT1-like metal-binding domain-containing protein</fullName>
    </recommendedName>
</protein>
<dbReference type="Gene3D" id="1.10.8.380">
    <property type="entry name" value="Uncharacterised protein PF01937, DUF89, domain 1"/>
    <property type="match status" value="1"/>
</dbReference>
<dbReference type="SUPFAM" id="SSF111321">
    <property type="entry name" value="AF1104-like"/>
    <property type="match status" value="1"/>
</dbReference>
<feature type="domain" description="Damage-control phosphatase ARMT1-like metal-binding" evidence="1">
    <location>
        <begin position="5"/>
        <end position="151"/>
    </location>
</feature>
<dbReference type="eggNOG" id="COG1578">
    <property type="taxonomic scope" value="Bacteria"/>
</dbReference>
<dbReference type="AlphaFoldDB" id="K4LTA9"/>
<name>K4LTA9_THEPS</name>
<evidence type="ECO:0000259" key="1">
    <source>
        <dbReference type="Pfam" id="PF01937"/>
    </source>
</evidence>
<evidence type="ECO:0000313" key="2">
    <source>
        <dbReference type="EMBL" id="AFV11269.1"/>
    </source>
</evidence>
<dbReference type="Pfam" id="PF01937">
    <property type="entry name" value="ARMT1-like_dom"/>
    <property type="match status" value="1"/>
</dbReference>
<keyword evidence="3" id="KW-1185">Reference proteome</keyword>
<evidence type="ECO:0000313" key="3">
    <source>
        <dbReference type="Proteomes" id="UP000000467"/>
    </source>
</evidence>
<dbReference type="InterPro" id="IPR002791">
    <property type="entry name" value="ARMT1-like_metal-bd"/>
</dbReference>
<dbReference type="Gene3D" id="1.10.285.20">
    <property type="entry name" value="Uncharacterised protein PF01937, DUF89, domain 2"/>
    <property type="match status" value="1"/>
</dbReference>
<dbReference type="KEGG" id="tpz:Tph_c10470"/>
<reference evidence="2 3" key="1">
    <citation type="journal article" date="2012" name="BMC Genomics">
        <title>Genome-guided analysis of physiological and morphological traits of the fermentative acetate oxidizer Thermacetogenium phaeum.</title>
        <authorList>
            <person name="Oehler D."/>
            <person name="Poehlein A."/>
            <person name="Leimbach A."/>
            <person name="Muller N."/>
            <person name="Daniel R."/>
            <person name="Gottschalk G."/>
            <person name="Schink B."/>
        </authorList>
    </citation>
    <scope>NUCLEOTIDE SEQUENCE [LARGE SCALE GENOMIC DNA]</scope>
    <source>
        <strain evidence="3">ATCC BAA-254 / DSM 26808 / PB</strain>
    </source>
</reference>
<gene>
    <name evidence="2" type="ordered locus">Tph_c10470</name>
</gene>
<dbReference type="EMBL" id="CP003732">
    <property type="protein sequence ID" value="AFV11269.1"/>
    <property type="molecule type" value="Genomic_DNA"/>
</dbReference>
<organism evidence="2 3">
    <name type="scientific">Thermacetogenium phaeum (strain ATCC BAA-254 / DSM 26808 / PB)</name>
    <dbReference type="NCBI Taxonomy" id="1089553"/>
    <lineage>
        <taxon>Bacteria</taxon>
        <taxon>Bacillati</taxon>
        <taxon>Bacillota</taxon>
        <taxon>Clostridia</taxon>
        <taxon>Thermoanaerobacterales</taxon>
        <taxon>Thermoanaerobacteraceae</taxon>
        <taxon>Thermacetogenium</taxon>
    </lineage>
</organism>
<dbReference type="RefSeq" id="WP_015050150.1">
    <property type="nucleotide sequence ID" value="NC_018870.1"/>
</dbReference>
<accession>K4LTA9</accession>
<dbReference type="Proteomes" id="UP000000467">
    <property type="component" value="Chromosome"/>
</dbReference>
<proteinExistence type="predicted"/>
<sequence>MKLSVNCIPCLINQAVTQAKFHLDDEEQQFALVEKVMKELLSAERRCAPCVAQKIQRVLRESLQNPDPYKAQKTFYNKEMLKLEEAFQKAVAAVSADPLEQGLRLAVAGNIIDFGPYHDLSPEKVLKVVQETVKKDYKKRDAYKIKGKIKQGPETSLSGG</sequence>